<dbReference type="AlphaFoldDB" id="A0ABD1GJH0"/>
<accession>A0ABD1GJH0</accession>
<evidence type="ECO:0000313" key="2">
    <source>
        <dbReference type="Proteomes" id="UP001567538"/>
    </source>
</evidence>
<reference evidence="1 2" key="1">
    <citation type="submission" date="2024-06" db="EMBL/GenBank/DDBJ databases">
        <title>A chromosome level genome sequence of Diviner's sage (Salvia divinorum).</title>
        <authorList>
            <person name="Ford S.A."/>
            <person name="Ro D.-K."/>
            <person name="Ness R.W."/>
            <person name="Phillips M.A."/>
        </authorList>
    </citation>
    <scope>NUCLEOTIDE SEQUENCE [LARGE SCALE GENOMIC DNA]</scope>
    <source>
        <strain evidence="1">SAF-2024a</strain>
        <tissue evidence="1">Leaf</tissue>
    </source>
</reference>
<organism evidence="1 2">
    <name type="scientific">Salvia divinorum</name>
    <name type="common">Maria pastora</name>
    <name type="synonym">Diviner's sage</name>
    <dbReference type="NCBI Taxonomy" id="28513"/>
    <lineage>
        <taxon>Eukaryota</taxon>
        <taxon>Viridiplantae</taxon>
        <taxon>Streptophyta</taxon>
        <taxon>Embryophyta</taxon>
        <taxon>Tracheophyta</taxon>
        <taxon>Spermatophyta</taxon>
        <taxon>Magnoliopsida</taxon>
        <taxon>eudicotyledons</taxon>
        <taxon>Gunneridae</taxon>
        <taxon>Pentapetalae</taxon>
        <taxon>asterids</taxon>
        <taxon>lamiids</taxon>
        <taxon>Lamiales</taxon>
        <taxon>Lamiaceae</taxon>
        <taxon>Nepetoideae</taxon>
        <taxon>Mentheae</taxon>
        <taxon>Salviinae</taxon>
        <taxon>Salvia</taxon>
        <taxon>Salvia subgen. Calosphace</taxon>
    </lineage>
</organism>
<dbReference type="EMBL" id="JBEAFC010000008">
    <property type="protein sequence ID" value="KAL1543875.1"/>
    <property type="molecule type" value="Genomic_DNA"/>
</dbReference>
<sequence>MSLNIPPWKTFFYKANWTHALDESLLQAINRLKQEHGLEGIAIPKPFFHIAAADIAYDLGVNMPWDALYDRLQLWGVDTCRSRLC</sequence>
<gene>
    <name evidence="1" type="ORF">AAHA92_20794</name>
</gene>
<dbReference type="Proteomes" id="UP001567538">
    <property type="component" value="Unassembled WGS sequence"/>
</dbReference>
<proteinExistence type="predicted"/>
<comment type="caution">
    <text evidence="1">The sequence shown here is derived from an EMBL/GenBank/DDBJ whole genome shotgun (WGS) entry which is preliminary data.</text>
</comment>
<name>A0ABD1GJH0_SALDI</name>
<evidence type="ECO:0000313" key="1">
    <source>
        <dbReference type="EMBL" id="KAL1543875.1"/>
    </source>
</evidence>
<protein>
    <submittedName>
        <fullName evidence="1">Uncharacterized protein</fullName>
    </submittedName>
</protein>
<keyword evidence="2" id="KW-1185">Reference proteome</keyword>